<sequence>MAAVAQSNAVSFDTFEKLVASQDAGLLSSDLEGFYKYILAQPDGPSDLASLAVTTAAKADITNNTALPPLLR</sequence>
<name>A0A2K0W3C0_GIBNY</name>
<gene>
    <name evidence="1" type="ORF">FNYG_10169</name>
</gene>
<dbReference type="OrthoDB" id="4831951at2759"/>
<protein>
    <submittedName>
        <fullName evidence="1">Uncharacterized protein</fullName>
    </submittedName>
</protein>
<dbReference type="AlphaFoldDB" id="A0A2K0W3C0"/>
<comment type="caution">
    <text evidence="1">The sequence shown here is derived from an EMBL/GenBank/DDBJ whole genome shotgun (WGS) entry which is preliminary data.</text>
</comment>
<dbReference type="EMBL" id="MTQA01000141">
    <property type="protein sequence ID" value="PNP76750.1"/>
    <property type="molecule type" value="Genomic_DNA"/>
</dbReference>
<dbReference type="Proteomes" id="UP000236664">
    <property type="component" value="Unassembled WGS sequence"/>
</dbReference>
<accession>A0A2K0W3C0</accession>
<organism evidence="1 2">
    <name type="scientific">Gibberella nygamai</name>
    <name type="common">Bean root rot disease fungus</name>
    <name type="synonym">Fusarium nygamai</name>
    <dbReference type="NCBI Taxonomy" id="42673"/>
    <lineage>
        <taxon>Eukaryota</taxon>
        <taxon>Fungi</taxon>
        <taxon>Dikarya</taxon>
        <taxon>Ascomycota</taxon>
        <taxon>Pezizomycotina</taxon>
        <taxon>Sordariomycetes</taxon>
        <taxon>Hypocreomycetidae</taxon>
        <taxon>Hypocreales</taxon>
        <taxon>Nectriaceae</taxon>
        <taxon>Fusarium</taxon>
        <taxon>Fusarium fujikuroi species complex</taxon>
    </lineage>
</organism>
<keyword evidence="2" id="KW-1185">Reference proteome</keyword>
<proteinExistence type="predicted"/>
<reference evidence="1 2" key="1">
    <citation type="submission" date="2017-06" db="EMBL/GenBank/DDBJ databases">
        <title>Genome of Fusarium nygamai isolate CS10214.</title>
        <authorList>
            <person name="Gardiner D.M."/>
            <person name="Obanor F."/>
            <person name="Kazan K."/>
        </authorList>
    </citation>
    <scope>NUCLEOTIDE SEQUENCE [LARGE SCALE GENOMIC DNA]</scope>
    <source>
        <strain evidence="1 2">CS10214</strain>
    </source>
</reference>
<evidence type="ECO:0000313" key="1">
    <source>
        <dbReference type="EMBL" id="PNP76750.1"/>
    </source>
</evidence>
<evidence type="ECO:0000313" key="2">
    <source>
        <dbReference type="Proteomes" id="UP000236664"/>
    </source>
</evidence>